<evidence type="ECO:0000256" key="2">
    <source>
        <dbReference type="SAM" id="Phobius"/>
    </source>
</evidence>
<keyword evidence="5" id="KW-1185">Reference proteome</keyword>
<evidence type="ECO:0000259" key="3">
    <source>
        <dbReference type="PROSITE" id="PS50050"/>
    </source>
</evidence>
<gene>
    <name evidence="4" type="ORF">GEV33_010841</name>
</gene>
<feature type="domain" description="TNFR-Cys" evidence="3">
    <location>
        <begin position="184"/>
        <end position="221"/>
    </location>
</feature>
<organism evidence="4 5">
    <name type="scientific">Tenebrio molitor</name>
    <name type="common">Yellow mealworm beetle</name>
    <dbReference type="NCBI Taxonomy" id="7067"/>
    <lineage>
        <taxon>Eukaryota</taxon>
        <taxon>Metazoa</taxon>
        <taxon>Ecdysozoa</taxon>
        <taxon>Arthropoda</taxon>
        <taxon>Hexapoda</taxon>
        <taxon>Insecta</taxon>
        <taxon>Pterygota</taxon>
        <taxon>Neoptera</taxon>
        <taxon>Endopterygota</taxon>
        <taxon>Coleoptera</taxon>
        <taxon>Polyphaga</taxon>
        <taxon>Cucujiformia</taxon>
        <taxon>Tenebrionidae</taxon>
        <taxon>Tenebrio</taxon>
    </lineage>
</organism>
<evidence type="ECO:0000313" key="5">
    <source>
        <dbReference type="Proteomes" id="UP000719412"/>
    </source>
</evidence>
<evidence type="ECO:0000313" key="4">
    <source>
        <dbReference type="EMBL" id="KAH0811950.1"/>
    </source>
</evidence>
<dbReference type="PROSITE" id="PS00652">
    <property type="entry name" value="TNFR_NGFR_1"/>
    <property type="match status" value="1"/>
</dbReference>
<keyword evidence="2" id="KW-0812">Transmembrane</keyword>
<accession>A0A8J6HC52</accession>
<sequence length="363" mass="41130">MVKLFEEEIYIMQLFYANQSIRNCGTIGDTGGPFNLPTENSTETYFSELYEEGGMKRSRNIDTARGVKRVGMAPAQICINKPPLKWKCLNSCKRRKPKRFDSAHHQSLYDVPLRSNDHTIDLFFMSRLYKKHSLERFSKPIRRGLVADISSNRTSRRAPGNVMVSGYGSLLVISSLVCISSASICIPKIQYLNTSLQKCVNCTQCPEAVLRPCEIHRDSVCGPVAEIINFPTNHHRHKHLQRPEQRHRKTALKHTDAGDNRVEDAADLEITSTEAPFSSAETLVWDWQAIALSSAVFACFLFFLAITLYSLHQAKQWRRLKDNFDAEEVNQTQKYILVVCDKNQSPHLEAASSSSQVAVECTD</sequence>
<name>A0A8J6HC52_TENMO</name>
<protein>
    <recommendedName>
        <fullName evidence="3">TNFR-Cys domain-containing protein</fullName>
    </recommendedName>
</protein>
<reference evidence="4" key="2">
    <citation type="submission" date="2021-08" db="EMBL/GenBank/DDBJ databases">
        <authorList>
            <person name="Eriksson T."/>
        </authorList>
    </citation>
    <scope>NUCLEOTIDE SEQUENCE</scope>
    <source>
        <strain evidence="4">Stoneville</strain>
        <tissue evidence="4">Whole head</tissue>
    </source>
</reference>
<proteinExistence type="predicted"/>
<keyword evidence="2" id="KW-1133">Transmembrane helix</keyword>
<evidence type="ECO:0000256" key="1">
    <source>
        <dbReference type="PROSITE-ProRule" id="PRU00206"/>
    </source>
</evidence>
<comment type="caution">
    <text evidence="4">The sequence shown here is derived from an EMBL/GenBank/DDBJ whole genome shotgun (WGS) entry which is preliminary data.</text>
</comment>
<dbReference type="Proteomes" id="UP000719412">
    <property type="component" value="Unassembled WGS sequence"/>
</dbReference>
<feature type="transmembrane region" description="Helical" evidence="2">
    <location>
        <begin position="287"/>
        <end position="311"/>
    </location>
</feature>
<dbReference type="PROSITE" id="PS50050">
    <property type="entry name" value="TNFR_NGFR_2"/>
    <property type="match status" value="1"/>
</dbReference>
<dbReference type="AlphaFoldDB" id="A0A8J6HC52"/>
<comment type="caution">
    <text evidence="1">Lacks conserved residue(s) required for the propagation of feature annotation.</text>
</comment>
<reference evidence="4" key="1">
    <citation type="journal article" date="2020" name="J Insects Food Feed">
        <title>The yellow mealworm (Tenebrio molitor) genome: a resource for the emerging insects as food and feed industry.</title>
        <authorList>
            <person name="Eriksson T."/>
            <person name="Andere A."/>
            <person name="Kelstrup H."/>
            <person name="Emery V."/>
            <person name="Picard C."/>
        </authorList>
    </citation>
    <scope>NUCLEOTIDE SEQUENCE</scope>
    <source>
        <strain evidence="4">Stoneville</strain>
        <tissue evidence="4">Whole head</tissue>
    </source>
</reference>
<keyword evidence="2" id="KW-0472">Membrane</keyword>
<dbReference type="EMBL" id="JABDTM020026426">
    <property type="protein sequence ID" value="KAH0811950.1"/>
    <property type="molecule type" value="Genomic_DNA"/>
</dbReference>
<feature type="repeat" description="TNFR-Cys" evidence="1">
    <location>
        <begin position="184"/>
        <end position="221"/>
    </location>
</feature>
<dbReference type="InterPro" id="IPR001368">
    <property type="entry name" value="TNFR/NGFR_Cys_rich_reg"/>
</dbReference>